<comment type="catalytic activity">
    <reaction evidence="8">
        <text>ATP + H2O = ADP + phosphate + H(+)</text>
        <dbReference type="Rhea" id="RHEA:13065"/>
        <dbReference type="ChEBI" id="CHEBI:15377"/>
        <dbReference type="ChEBI" id="CHEBI:15378"/>
        <dbReference type="ChEBI" id="CHEBI:30616"/>
        <dbReference type="ChEBI" id="CHEBI:43474"/>
        <dbReference type="ChEBI" id="CHEBI:456216"/>
    </reaction>
</comment>
<organism evidence="10 11">
    <name type="scientific">Euroglyphus maynei</name>
    <name type="common">Mayne's house dust mite</name>
    <dbReference type="NCBI Taxonomy" id="6958"/>
    <lineage>
        <taxon>Eukaryota</taxon>
        <taxon>Metazoa</taxon>
        <taxon>Ecdysozoa</taxon>
        <taxon>Arthropoda</taxon>
        <taxon>Chelicerata</taxon>
        <taxon>Arachnida</taxon>
        <taxon>Acari</taxon>
        <taxon>Acariformes</taxon>
        <taxon>Sarcoptiformes</taxon>
        <taxon>Astigmata</taxon>
        <taxon>Psoroptidia</taxon>
        <taxon>Analgoidea</taxon>
        <taxon>Pyroglyphidae</taxon>
        <taxon>Pyroglyphinae</taxon>
        <taxon>Euroglyphus</taxon>
    </lineage>
</organism>
<name>A0A1Y3AZU7_EURMA</name>
<keyword evidence="5 8" id="KW-0067">ATP-binding</keyword>
<dbReference type="GO" id="GO:0015203">
    <property type="term" value="F:polyamine transmembrane transporter activity"/>
    <property type="evidence" value="ECO:0007669"/>
    <property type="project" value="TreeGrafter"/>
</dbReference>
<keyword evidence="7 8" id="KW-1278">Translocase</keyword>
<evidence type="ECO:0000313" key="11">
    <source>
        <dbReference type="Proteomes" id="UP000194236"/>
    </source>
</evidence>
<evidence type="ECO:0000256" key="5">
    <source>
        <dbReference type="ARBA" id="ARBA00022840"/>
    </source>
</evidence>
<feature type="transmembrane region" description="Helical" evidence="8">
    <location>
        <begin position="30"/>
        <end position="53"/>
    </location>
</feature>
<keyword evidence="8" id="KW-1133">Transmembrane helix</keyword>
<feature type="domain" description="P5B-type ATPase N-terminal" evidence="9">
    <location>
        <begin position="17"/>
        <end position="89"/>
    </location>
</feature>
<dbReference type="Proteomes" id="UP000194236">
    <property type="component" value="Unassembled WGS sequence"/>
</dbReference>
<dbReference type="GO" id="GO:0006874">
    <property type="term" value="P:intracellular calcium ion homeostasis"/>
    <property type="evidence" value="ECO:0007669"/>
    <property type="project" value="TreeGrafter"/>
</dbReference>
<comment type="similarity">
    <text evidence="8">Belongs to the cation transport ATPase (P-type) (TC 3.A.3) family. Type V subfamily.</text>
</comment>
<keyword evidence="6 8" id="KW-0460">Magnesium</keyword>
<keyword evidence="8" id="KW-0472">Membrane</keyword>
<evidence type="ECO:0000256" key="4">
    <source>
        <dbReference type="ARBA" id="ARBA00022741"/>
    </source>
</evidence>
<reference evidence="10 11" key="1">
    <citation type="submission" date="2017-03" db="EMBL/GenBank/DDBJ databases">
        <title>Genome Survey of Euroglyphus maynei.</title>
        <authorList>
            <person name="Arlian L.G."/>
            <person name="Morgan M.S."/>
            <person name="Rider S.D."/>
        </authorList>
    </citation>
    <scope>NUCLEOTIDE SEQUENCE [LARGE SCALE GENOMIC DNA]</scope>
    <source>
        <strain evidence="10">Arlian Lab</strain>
        <tissue evidence="10">Whole body</tissue>
    </source>
</reference>
<keyword evidence="3 8" id="KW-0479">Metal-binding</keyword>
<gene>
    <name evidence="10" type="ORF">BLA29_007740</name>
</gene>
<proteinExistence type="inferred from homology"/>
<evidence type="ECO:0000256" key="6">
    <source>
        <dbReference type="ARBA" id="ARBA00022842"/>
    </source>
</evidence>
<dbReference type="GO" id="GO:0016020">
    <property type="term" value="C:membrane"/>
    <property type="evidence" value="ECO:0007669"/>
    <property type="project" value="UniProtKB-SubCell"/>
</dbReference>
<dbReference type="PANTHER" id="PTHR45630">
    <property type="entry name" value="CATION-TRANSPORTING ATPASE-RELATED"/>
    <property type="match status" value="1"/>
</dbReference>
<comment type="subcellular location">
    <subcellularLocation>
        <location evidence="1 8">Membrane</location>
        <topology evidence="1 8">Multi-pass membrane protein</topology>
    </subcellularLocation>
</comment>
<evidence type="ECO:0000256" key="2">
    <source>
        <dbReference type="ARBA" id="ARBA00022553"/>
    </source>
</evidence>
<dbReference type="EMBL" id="MUJZ01048827">
    <property type="protein sequence ID" value="OTF74062.1"/>
    <property type="molecule type" value="Genomic_DNA"/>
</dbReference>
<keyword evidence="8" id="KW-0812">Transmembrane</keyword>
<dbReference type="GO" id="GO:0005524">
    <property type="term" value="F:ATP binding"/>
    <property type="evidence" value="ECO:0007669"/>
    <property type="project" value="UniProtKB-UniRule"/>
</dbReference>
<dbReference type="GO" id="GO:0046872">
    <property type="term" value="F:metal ion binding"/>
    <property type="evidence" value="ECO:0007669"/>
    <property type="project" value="UniProtKB-UniRule"/>
</dbReference>
<dbReference type="InterPro" id="IPR047819">
    <property type="entry name" value="P5A-ATPase_N"/>
</dbReference>
<dbReference type="GO" id="GO:0140358">
    <property type="term" value="F:P-type transmembrane transporter activity"/>
    <property type="evidence" value="ECO:0007669"/>
    <property type="project" value="InterPro"/>
</dbReference>
<dbReference type="InterPro" id="IPR006544">
    <property type="entry name" value="P-type_TPase_V"/>
</dbReference>
<protein>
    <recommendedName>
        <fullName evidence="8">Cation-transporting ATPase</fullName>
        <ecNumber evidence="8">7.2.2.-</ecNumber>
    </recommendedName>
</protein>
<accession>A0A1Y3AZU7</accession>
<dbReference type="PANTHER" id="PTHR45630:SF8">
    <property type="entry name" value="CATION-TRANSPORTING ATPASE"/>
    <property type="match status" value="1"/>
</dbReference>
<keyword evidence="4 8" id="KW-0547">Nucleotide-binding</keyword>
<evidence type="ECO:0000313" key="10">
    <source>
        <dbReference type="EMBL" id="OTF74062.1"/>
    </source>
</evidence>
<dbReference type="EC" id="7.2.2.-" evidence="8"/>
<comment type="caution">
    <text evidence="10">The sequence shown here is derived from an EMBL/GenBank/DDBJ whole genome shotgun (WGS) entry which is preliminary data.</text>
</comment>
<evidence type="ECO:0000256" key="7">
    <source>
        <dbReference type="ARBA" id="ARBA00022967"/>
    </source>
</evidence>
<dbReference type="OrthoDB" id="48943at2759"/>
<sequence>MFDSKVGIEHDRINVGEEDELRLQGFTNSLWKTIIVGITIVATGGMMAILLLLRPAIRIRLTKRRCTLDKAQILVLKDKYGDEFVEQMFIMPNLSYRYFMHKKIKYIWNDEYKHFRKLKGLDQEKCSVLYSQVEGASSSEAAKKLNLFGRNSIDIEVLPIWRLTFNEV</sequence>
<evidence type="ECO:0000259" key="9">
    <source>
        <dbReference type="Pfam" id="PF12409"/>
    </source>
</evidence>
<keyword evidence="11" id="KW-1185">Reference proteome</keyword>
<comment type="caution">
    <text evidence="8">Lacks conserved residue(s) required for the propagation of feature annotation.</text>
</comment>
<keyword evidence="2" id="KW-0597">Phosphoprotein</keyword>
<evidence type="ECO:0000256" key="1">
    <source>
        <dbReference type="ARBA" id="ARBA00004141"/>
    </source>
</evidence>
<evidence type="ECO:0000256" key="8">
    <source>
        <dbReference type="RuleBase" id="RU362082"/>
    </source>
</evidence>
<dbReference type="AlphaFoldDB" id="A0A1Y3AZU7"/>
<dbReference type="Pfam" id="PF12409">
    <property type="entry name" value="P5-ATPase"/>
    <property type="match status" value="1"/>
</dbReference>
<evidence type="ECO:0000256" key="3">
    <source>
        <dbReference type="ARBA" id="ARBA00022723"/>
    </source>
</evidence>
<dbReference type="GO" id="GO:0019829">
    <property type="term" value="F:ATPase-coupled monoatomic cation transmembrane transporter activity"/>
    <property type="evidence" value="ECO:0007669"/>
    <property type="project" value="UniProtKB-UniRule"/>
</dbReference>